<dbReference type="Proteomes" id="UP000825935">
    <property type="component" value="Chromosome 22"/>
</dbReference>
<dbReference type="SUPFAM" id="SSF57850">
    <property type="entry name" value="RING/U-box"/>
    <property type="match status" value="1"/>
</dbReference>
<evidence type="ECO:0000256" key="1">
    <source>
        <dbReference type="ARBA" id="ARBA00000900"/>
    </source>
</evidence>
<dbReference type="GO" id="GO:0016567">
    <property type="term" value="P:protein ubiquitination"/>
    <property type="evidence" value="ECO:0007669"/>
    <property type="project" value="InterPro"/>
</dbReference>
<dbReference type="PANTHER" id="PTHR46913">
    <property type="entry name" value="RING-H2 FINGER PROTEIN ATL16"/>
    <property type="match status" value="1"/>
</dbReference>
<evidence type="ECO:0000313" key="17">
    <source>
        <dbReference type="Proteomes" id="UP000825935"/>
    </source>
</evidence>
<dbReference type="AlphaFoldDB" id="A0A8T2S5T7"/>
<evidence type="ECO:0000256" key="3">
    <source>
        <dbReference type="ARBA" id="ARBA00004906"/>
    </source>
</evidence>
<reference evidence="16" key="1">
    <citation type="submission" date="2021-08" db="EMBL/GenBank/DDBJ databases">
        <title>WGS assembly of Ceratopteris richardii.</title>
        <authorList>
            <person name="Marchant D.B."/>
            <person name="Chen G."/>
            <person name="Jenkins J."/>
            <person name="Shu S."/>
            <person name="Leebens-Mack J."/>
            <person name="Grimwood J."/>
            <person name="Schmutz J."/>
            <person name="Soltis P."/>
            <person name="Soltis D."/>
            <person name="Chen Z.-H."/>
        </authorList>
    </citation>
    <scope>NUCLEOTIDE SEQUENCE</scope>
    <source>
        <strain evidence="16">Whitten #5841</strain>
        <tissue evidence="16">Leaf</tissue>
    </source>
</reference>
<evidence type="ECO:0000256" key="6">
    <source>
        <dbReference type="ARBA" id="ARBA00022692"/>
    </source>
</evidence>
<evidence type="ECO:0000259" key="15">
    <source>
        <dbReference type="PROSITE" id="PS50089"/>
    </source>
</evidence>
<evidence type="ECO:0000256" key="14">
    <source>
        <dbReference type="SAM" id="Phobius"/>
    </source>
</evidence>
<evidence type="ECO:0000256" key="4">
    <source>
        <dbReference type="ARBA" id="ARBA00012483"/>
    </source>
</evidence>
<dbReference type="PROSITE" id="PS50089">
    <property type="entry name" value="ZF_RING_2"/>
    <property type="match status" value="1"/>
</dbReference>
<dbReference type="InterPro" id="IPR013083">
    <property type="entry name" value="Znf_RING/FYVE/PHD"/>
</dbReference>
<keyword evidence="17" id="KW-1185">Reference proteome</keyword>
<dbReference type="EC" id="2.3.2.27" evidence="4"/>
<dbReference type="PANTHER" id="PTHR46913:SF1">
    <property type="entry name" value="RING-H2 FINGER PROTEIN ATL16"/>
    <property type="match status" value="1"/>
</dbReference>
<evidence type="ECO:0000256" key="10">
    <source>
        <dbReference type="ARBA" id="ARBA00022833"/>
    </source>
</evidence>
<organism evidence="16 17">
    <name type="scientific">Ceratopteris richardii</name>
    <name type="common">Triangle waterfern</name>
    <dbReference type="NCBI Taxonomy" id="49495"/>
    <lineage>
        <taxon>Eukaryota</taxon>
        <taxon>Viridiplantae</taxon>
        <taxon>Streptophyta</taxon>
        <taxon>Embryophyta</taxon>
        <taxon>Tracheophyta</taxon>
        <taxon>Polypodiopsida</taxon>
        <taxon>Polypodiidae</taxon>
        <taxon>Polypodiales</taxon>
        <taxon>Pteridineae</taxon>
        <taxon>Pteridaceae</taxon>
        <taxon>Parkerioideae</taxon>
        <taxon>Ceratopteris</taxon>
    </lineage>
</organism>
<keyword evidence="8 13" id="KW-0863">Zinc-finger</keyword>
<protein>
    <recommendedName>
        <fullName evidence="4">RING-type E3 ubiquitin transferase</fullName>
        <ecNumber evidence="4">2.3.2.27</ecNumber>
    </recommendedName>
</protein>
<gene>
    <name evidence="16" type="ORF">KP509_22G021100</name>
</gene>
<dbReference type="SMART" id="SM00184">
    <property type="entry name" value="RING"/>
    <property type="match status" value="1"/>
</dbReference>
<evidence type="ECO:0000256" key="9">
    <source>
        <dbReference type="ARBA" id="ARBA00022786"/>
    </source>
</evidence>
<dbReference type="GO" id="GO:0008270">
    <property type="term" value="F:zinc ion binding"/>
    <property type="evidence" value="ECO:0007669"/>
    <property type="project" value="UniProtKB-KW"/>
</dbReference>
<dbReference type="GO" id="GO:0061630">
    <property type="term" value="F:ubiquitin protein ligase activity"/>
    <property type="evidence" value="ECO:0007669"/>
    <property type="project" value="UniProtKB-EC"/>
</dbReference>
<dbReference type="EMBL" id="CM035427">
    <property type="protein sequence ID" value="KAH7306591.1"/>
    <property type="molecule type" value="Genomic_DNA"/>
</dbReference>
<evidence type="ECO:0000256" key="12">
    <source>
        <dbReference type="ARBA" id="ARBA00023136"/>
    </source>
</evidence>
<feature type="transmembrane region" description="Helical" evidence="14">
    <location>
        <begin position="42"/>
        <end position="66"/>
    </location>
</feature>
<dbReference type="GO" id="GO:0016020">
    <property type="term" value="C:membrane"/>
    <property type="evidence" value="ECO:0007669"/>
    <property type="project" value="UniProtKB-SubCell"/>
</dbReference>
<evidence type="ECO:0000256" key="8">
    <source>
        <dbReference type="ARBA" id="ARBA00022771"/>
    </source>
</evidence>
<keyword evidence="7" id="KW-0479">Metal-binding</keyword>
<dbReference type="Pfam" id="PF13639">
    <property type="entry name" value="zf-RING_2"/>
    <property type="match status" value="1"/>
</dbReference>
<dbReference type="Gene3D" id="3.30.40.10">
    <property type="entry name" value="Zinc/RING finger domain, C3HC4 (zinc finger)"/>
    <property type="match status" value="1"/>
</dbReference>
<comment type="catalytic activity">
    <reaction evidence="1">
        <text>S-ubiquitinyl-[E2 ubiquitin-conjugating enzyme]-L-cysteine + [acceptor protein]-L-lysine = [E2 ubiquitin-conjugating enzyme]-L-cysteine + N(6)-ubiquitinyl-[acceptor protein]-L-lysine.</text>
        <dbReference type="EC" id="2.3.2.27"/>
    </reaction>
</comment>
<sequence>MRAVAGGDDNSRTLIDLMEQAQPPAQSAYVALGGRVFPEPKLTLIIAFVGFALVMFIVIAYCRYFYKYWTVLDDRLESDYLRPTYLIRAIARGDTQRAARGLNEAECGDGLSDSTIKSIPLFEYGDPALRRTLEQQEEAIPSKECCICLSGFEDREAVRLLPSCYHLFHKSCIDVWFASHCTCPLCRRIVLPCAKLYPARSASFRYGSQVYIVAIV</sequence>
<evidence type="ECO:0000313" key="16">
    <source>
        <dbReference type="EMBL" id="KAH7306591.1"/>
    </source>
</evidence>
<feature type="domain" description="RING-type" evidence="15">
    <location>
        <begin position="145"/>
        <end position="187"/>
    </location>
</feature>
<keyword evidence="11 14" id="KW-1133">Transmembrane helix</keyword>
<comment type="subcellular location">
    <subcellularLocation>
        <location evidence="2">Membrane</location>
        <topology evidence="2">Single-pass membrane protein</topology>
    </subcellularLocation>
</comment>
<evidence type="ECO:0000256" key="5">
    <source>
        <dbReference type="ARBA" id="ARBA00022679"/>
    </source>
</evidence>
<name>A0A8T2S5T7_CERRI</name>
<keyword evidence="9" id="KW-0833">Ubl conjugation pathway</keyword>
<dbReference type="CDD" id="cd16461">
    <property type="entry name" value="RING-H2_EL5-like"/>
    <property type="match status" value="1"/>
</dbReference>
<evidence type="ECO:0000256" key="2">
    <source>
        <dbReference type="ARBA" id="ARBA00004167"/>
    </source>
</evidence>
<keyword evidence="5" id="KW-0808">Transferase</keyword>
<dbReference type="InterPro" id="IPR044600">
    <property type="entry name" value="ATL1/ATL16-like"/>
</dbReference>
<evidence type="ECO:0000256" key="11">
    <source>
        <dbReference type="ARBA" id="ARBA00022989"/>
    </source>
</evidence>
<accession>A0A8T2S5T7</accession>
<dbReference type="InterPro" id="IPR001841">
    <property type="entry name" value="Znf_RING"/>
</dbReference>
<keyword evidence="6 14" id="KW-0812">Transmembrane</keyword>
<comment type="caution">
    <text evidence="16">The sequence shown here is derived from an EMBL/GenBank/DDBJ whole genome shotgun (WGS) entry which is preliminary data.</text>
</comment>
<evidence type="ECO:0000256" key="7">
    <source>
        <dbReference type="ARBA" id="ARBA00022723"/>
    </source>
</evidence>
<proteinExistence type="predicted"/>
<keyword evidence="10" id="KW-0862">Zinc</keyword>
<keyword evidence="12 14" id="KW-0472">Membrane</keyword>
<evidence type="ECO:0000256" key="13">
    <source>
        <dbReference type="PROSITE-ProRule" id="PRU00175"/>
    </source>
</evidence>
<dbReference type="OrthoDB" id="8062037at2759"/>
<comment type="pathway">
    <text evidence="3">Protein modification; protein ubiquitination.</text>
</comment>